<keyword evidence="8 11" id="KW-1133">Transmembrane helix</keyword>
<keyword evidence="4" id="KW-0597">Phosphoprotein</keyword>
<evidence type="ECO:0000256" key="10">
    <source>
        <dbReference type="ARBA" id="ARBA00023136"/>
    </source>
</evidence>
<evidence type="ECO:0000259" key="13">
    <source>
        <dbReference type="PROSITE" id="PS50885"/>
    </source>
</evidence>
<dbReference type="PROSITE" id="PS50109">
    <property type="entry name" value="HIS_KIN"/>
    <property type="match status" value="1"/>
</dbReference>
<keyword evidence="10 11" id="KW-0472">Membrane</keyword>
<dbReference type="EMBL" id="BNAW01000015">
    <property type="protein sequence ID" value="GHG16643.1"/>
    <property type="molecule type" value="Genomic_DNA"/>
</dbReference>
<dbReference type="Pfam" id="PF00512">
    <property type="entry name" value="HisKA"/>
    <property type="match status" value="1"/>
</dbReference>
<dbReference type="InterPro" id="IPR005467">
    <property type="entry name" value="His_kinase_dom"/>
</dbReference>
<dbReference type="InterPro" id="IPR004358">
    <property type="entry name" value="Sig_transdc_His_kin-like_C"/>
</dbReference>
<keyword evidence="9" id="KW-0902">Two-component regulatory system</keyword>
<dbReference type="Gene3D" id="1.10.287.130">
    <property type="match status" value="1"/>
</dbReference>
<keyword evidence="6 11" id="KW-0812">Transmembrane</keyword>
<name>A0ABQ3KH79_9PSEU</name>
<dbReference type="InterPro" id="IPR050428">
    <property type="entry name" value="TCS_sensor_his_kinase"/>
</dbReference>
<dbReference type="Gene3D" id="6.10.340.10">
    <property type="match status" value="1"/>
</dbReference>
<evidence type="ECO:0000256" key="3">
    <source>
        <dbReference type="ARBA" id="ARBA00012438"/>
    </source>
</evidence>
<dbReference type="CDD" id="cd06225">
    <property type="entry name" value="HAMP"/>
    <property type="match status" value="1"/>
</dbReference>
<evidence type="ECO:0000256" key="9">
    <source>
        <dbReference type="ARBA" id="ARBA00023012"/>
    </source>
</evidence>
<feature type="transmembrane region" description="Helical" evidence="11">
    <location>
        <begin position="187"/>
        <end position="210"/>
    </location>
</feature>
<accession>A0ABQ3KH79</accession>
<evidence type="ECO:0000313" key="15">
    <source>
        <dbReference type="Proteomes" id="UP000649955"/>
    </source>
</evidence>
<evidence type="ECO:0000256" key="2">
    <source>
        <dbReference type="ARBA" id="ARBA00004236"/>
    </source>
</evidence>
<dbReference type="PROSITE" id="PS50885">
    <property type="entry name" value="HAMP"/>
    <property type="match status" value="1"/>
</dbReference>
<dbReference type="InterPro" id="IPR003660">
    <property type="entry name" value="HAMP_dom"/>
</dbReference>
<dbReference type="InterPro" id="IPR036890">
    <property type="entry name" value="HATPase_C_sf"/>
</dbReference>
<evidence type="ECO:0000256" key="6">
    <source>
        <dbReference type="ARBA" id="ARBA00022692"/>
    </source>
</evidence>
<dbReference type="SUPFAM" id="SSF158472">
    <property type="entry name" value="HAMP domain-like"/>
    <property type="match status" value="1"/>
</dbReference>
<dbReference type="Pfam" id="PF02518">
    <property type="entry name" value="HATPase_c"/>
    <property type="match status" value="1"/>
</dbReference>
<evidence type="ECO:0000256" key="5">
    <source>
        <dbReference type="ARBA" id="ARBA00022679"/>
    </source>
</evidence>
<keyword evidence="7 14" id="KW-0418">Kinase</keyword>
<comment type="caution">
    <text evidence="14">The sequence shown here is derived from an EMBL/GenBank/DDBJ whole genome shotgun (WGS) entry which is preliminary data.</text>
</comment>
<dbReference type="EC" id="2.7.13.3" evidence="3"/>
<dbReference type="Gene3D" id="3.30.565.10">
    <property type="entry name" value="Histidine kinase-like ATPase, C-terminal domain"/>
    <property type="match status" value="1"/>
</dbReference>
<evidence type="ECO:0000259" key="12">
    <source>
        <dbReference type="PROSITE" id="PS50109"/>
    </source>
</evidence>
<feature type="transmembrane region" description="Helical" evidence="11">
    <location>
        <begin position="40"/>
        <end position="61"/>
    </location>
</feature>
<organism evidence="14 15">
    <name type="scientific">Amycolatopsis bullii</name>
    <dbReference type="NCBI Taxonomy" id="941987"/>
    <lineage>
        <taxon>Bacteria</taxon>
        <taxon>Bacillati</taxon>
        <taxon>Actinomycetota</taxon>
        <taxon>Actinomycetes</taxon>
        <taxon>Pseudonocardiales</taxon>
        <taxon>Pseudonocardiaceae</taxon>
        <taxon>Amycolatopsis</taxon>
    </lineage>
</organism>
<comment type="subcellular location">
    <subcellularLocation>
        <location evidence="2">Cell membrane</location>
    </subcellularLocation>
</comment>
<dbReference type="SMART" id="SM00304">
    <property type="entry name" value="HAMP"/>
    <property type="match status" value="1"/>
</dbReference>
<evidence type="ECO:0000313" key="14">
    <source>
        <dbReference type="EMBL" id="GHG16643.1"/>
    </source>
</evidence>
<feature type="domain" description="Histidine kinase" evidence="12">
    <location>
        <begin position="272"/>
        <end position="479"/>
    </location>
</feature>
<dbReference type="PANTHER" id="PTHR45436:SF5">
    <property type="entry name" value="SENSOR HISTIDINE KINASE TRCS"/>
    <property type="match status" value="1"/>
</dbReference>
<evidence type="ECO:0000256" key="1">
    <source>
        <dbReference type="ARBA" id="ARBA00000085"/>
    </source>
</evidence>
<evidence type="ECO:0000256" key="4">
    <source>
        <dbReference type="ARBA" id="ARBA00022553"/>
    </source>
</evidence>
<dbReference type="SUPFAM" id="SSF55874">
    <property type="entry name" value="ATPase domain of HSP90 chaperone/DNA topoisomerase II/histidine kinase"/>
    <property type="match status" value="1"/>
</dbReference>
<proteinExistence type="predicted"/>
<dbReference type="SUPFAM" id="SSF47384">
    <property type="entry name" value="Homodimeric domain of signal transducing histidine kinase"/>
    <property type="match status" value="1"/>
</dbReference>
<dbReference type="PANTHER" id="PTHR45436">
    <property type="entry name" value="SENSOR HISTIDINE KINASE YKOH"/>
    <property type="match status" value="1"/>
</dbReference>
<protein>
    <recommendedName>
        <fullName evidence="3">histidine kinase</fullName>
        <ecNumber evidence="3">2.7.13.3</ecNumber>
    </recommendedName>
</protein>
<evidence type="ECO:0000256" key="7">
    <source>
        <dbReference type="ARBA" id="ARBA00022777"/>
    </source>
</evidence>
<gene>
    <name evidence="14" type="ORF">GCM10017567_38480</name>
</gene>
<dbReference type="GO" id="GO:0016301">
    <property type="term" value="F:kinase activity"/>
    <property type="evidence" value="ECO:0007669"/>
    <property type="project" value="UniProtKB-KW"/>
</dbReference>
<evidence type="ECO:0000256" key="8">
    <source>
        <dbReference type="ARBA" id="ARBA00022989"/>
    </source>
</evidence>
<dbReference type="SMART" id="SM00387">
    <property type="entry name" value="HATPase_c"/>
    <property type="match status" value="1"/>
</dbReference>
<comment type="catalytic activity">
    <reaction evidence="1">
        <text>ATP + protein L-histidine = ADP + protein N-phospho-L-histidine.</text>
        <dbReference type="EC" id="2.7.13.3"/>
    </reaction>
</comment>
<dbReference type="InterPro" id="IPR003661">
    <property type="entry name" value="HisK_dim/P_dom"/>
</dbReference>
<dbReference type="InterPro" id="IPR036097">
    <property type="entry name" value="HisK_dim/P_sf"/>
</dbReference>
<dbReference type="PRINTS" id="PR00344">
    <property type="entry name" value="BCTRLSENSOR"/>
</dbReference>
<sequence>MAASVPSLVGPRASLVRGYAALVKLGKVIAATGVRMRTTAVAVFALALAIAVAGVVVVVLLEESLDRSVTESARSTGRQVAIQLVREGARDLSASDVASTGDTEAVTQVLDARRTPIASDPAIVGHPPLTAARPVVGQEIIETLPLGLNGDNDDYRVVSQEVAGPGGPFTVISARSLEPVTEASTRLTLLLGLIAVPLLAIAGLAVYRAVGSALRPVERMRRTVAEISTRDLAARVPLPPGGDEVHRLAVTLNEMLSRLASAQAAQRRFVADASHELRSPLSTISTALDVSGRHPESTGDLVPVIARETARLRELVDDLLMLARTDDATDRPQRTEVDLDDIVRAEAERLRGESTVDVEVRAGPAKVHGSETQLRRAVRNLVDNARGHARSRIRVSSAVRGDLAVVEVSDDGPGVEAADRERIFERFVRLDASRQRGHGGTGLGLPIVAGIAARHGGRARYAESSEPGARFVIELPAIELPKEE</sequence>
<dbReference type="Pfam" id="PF00672">
    <property type="entry name" value="HAMP"/>
    <property type="match status" value="1"/>
</dbReference>
<feature type="domain" description="HAMP" evidence="13">
    <location>
        <begin position="211"/>
        <end position="264"/>
    </location>
</feature>
<keyword evidence="5" id="KW-0808">Transferase</keyword>
<reference evidence="15" key="1">
    <citation type="journal article" date="2019" name="Int. J. Syst. Evol. Microbiol.">
        <title>The Global Catalogue of Microorganisms (GCM) 10K type strain sequencing project: providing services to taxonomists for standard genome sequencing and annotation.</title>
        <authorList>
            <consortium name="The Broad Institute Genomics Platform"/>
            <consortium name="The Broad Institute Genome Sequencing Center for Infectious Disease"/>
            <person name="Wu L."/>
            <person name="Ma J."/>
        </authorList>
    </citation>
    <scope>NUCLEOTIDE SEQUENCE [LARGE SCALE GENOMIC DNA]</scope>
    <source>
        <strain evidence="15">CGMCC 4.7680</strain>
    </source>
</reference>
<evidence type="ECO:0000256" key="11">
    <source>
        <dbReference type="SAM" id="Phobius"/>
    </source>
</evidence>
<dbReference type="Proteomes" id="UP000649955">
    <property type="component" value="Unassembled WGS sequence"/>
</dbReference>
<dbReference type="SMART" id="SM00388">
    <property type="entry name" value="HisKA"/>
    <property type="match status" value="1"/>
</dbReference>
<dbReference type="InterPro" id="IPR003594">
    <property type="entry name" value="HATPase_dom"/>
</dbReference>
<dbReference type="CDD" id="cd00082">
    <property type="entry name" value="HisKA"/>
    <property type="match status" value="1"/>
</dbReference>
<keyword evidence="15" id="KW-1185">Reference proteome</keyword>